<dbReference type="InterPro" id="IPR006139">
    <property type="entry name" value="D-isomer_2_OHA_DH_cat_dom"/>
</dbReference>
<dbReference type="PANTHER" id="PTHR10996:SF178">
    <property type="entry name" value="2-HYDROXYACID DEHYDROGENASE YGL185C-RELATED"/>
    <property type="match status" value="1"/>
</dbReference>
<feature type="domain" description="D-isomer specific 2-hydroxyacid dehydrogenase NAD-binding" evidence="6">
    <location>
        <begin position="104"/>
        <end position="275"/>
    </location>
</feature>
<dbReference type="GO" id="GO:0030267">
    <property type="term" value="F:glyoxylate reductase (NADPH) activity"/>
    <property type="evidence" value="ECO:0007669"/>
    <property type="project" value="TreeGrafter"/>
</dbReference>
<dbReference type="FunFam" id="3.40.50.720:FF:000213">
    <property type="entry name" value="Putative 2-hydroxyacid dehydrogenase"/>
    <property type="match status" value="1"/>
</dbReference>
<dbReference type="SUPFAM" id="SSF51735">
    <property type="entry name" value="NAD(P)-binding Rossmann-fold domains"/>
    <property type="match status" value="1"/>
</dbReference>
<dbReference type="SUPFAM" id="SSF52283">
    <property type="entry name" value="Formate/glycerate dehydrogenase catalytic domain-like"/>
    <property type="match status" value="1"/>
</dbReference>
<dbReference type="CDD" id="cd12156">
    <property type="entry name" value="HPPR"/>
    <property type="match status" value="1"/>
</dbReference>
<organism evidence="7 8">
    <name type="scientific">Azoarcus indigens</name>
    <dbReference type="NCBI Taxonomy" id="29545"/>
    <lineage>
        <taxon>Bacteria</taxon>
        <taxon>Pseudomonadati</taxon>
        <taxon>Pseudomonadota</taxon>
        <taxon>Betaproteobacteria</taxon>
        <taxon>Rhodocyclales</taxon>
        <taxon>Zoogloeaceae</taxon>
        <taxon>Azoarcus</taxon>
    </lineage>
</organism>
<dbReference type="AlphaFoldDB" id="A0A4R6DR64"/>
<sequence>MKPQLLRLGDFPPKVLARIEARFSCHDPAALEGSPALRESITGIITRSDHVIPPEALDDLPALRIIATTGVGYDGIPLAAARDRGVVVTNTPGVLNAAVAEFAVAMLLGLLRKLPESDRYVRSGAWKKDDFPLAIGLSGKRVGIVGMGRIGKAIAERLAPFQVELAYYGRHDQGLDYRYEADLIKLATASDVLVVVVPGGAATAGLIDDRVLAALGADGYLVNIARGTVVDEEALINALQNRRIAGAALDVFRNEPDVDPRFFTLENALLAPHMGSGTVETRGAMLRLALDNLESFFSTGTALTPVPLPKD</sequence>
<keyword evidence="2 4" id="KW-0560">Oxidoreductase</keyword>
<gene>
    <name evidence="7" type="ORF">C7389_12342</name>
</gene>
<dbReference type="Gene3D" id="3.40.50.720">
    <property type="entry name" value="NAD(P)-binding Rossmann-like Domain"/>
    <property type="match status" value="2"/>
</dbReference>
<reference evidence="7 8" key="1">
    <citation type="submission" date="2019-03" db="EMBL/GenBank/DDBJ databases">
        <title>Genomic Encyclopedia of Type Strains, Phase IV (KMG-IV): sequencing the most valuable type-strain genomes for metagenomic binning, comparative biology and taxonomic classification.</title>
        <authorList>
            <person name="Goeker M."/>
        </authorList>
    </citation>
    <scope>NUCLEOTIDE SEQUENCE [LARGE SCALE GENOMIC DNA]</scope>
    <source>
        <strain evidence="7 8">DSM 12121</strain>
    </source>
</reference>
<accession>A0A4R6DR64</accession>
<dbReference type="InterPro" id="IPR036291">
    <property type="entry name" value="NAD(P)-bd_dom_sf"/>
</dbReference>
<dbReference type="PANTHER" id="PTHR10996">
    <property type="entry name" value="2-HYDROXYACID DEHYDROGENASE-RELATED"/>
    <property type="match status" value="1"/>
</dbReference>
<proteinExistence type="inferred from homology"/>
<dbReference type="InterPro" id="IPR006140">
    <property type="entry name" value="D-isomer_DH_NAD-bd"/>
</dbReference>
<dbReference type="EMBL" id="SNVV01000023">
    <property type="protein sequence ID" value="TDN46969.1"/>
    <property type="molecule type" value="Genomic_DNA"/>
</dbReference>
<evidence type="ECO:0000256" key="1">
    <source>
        <dbReference type="ARBA" id="ARBA00022857"/>
    </source>
</evidence>
<evidence type="ECO:0000313" key="7">
    <source>
        <dbReference type="EMBL" id="TDN46969.1"/>
    </source>
</evidence>
<dbReference type="InterPro" id="IPR050223">
    <property type="entry name" value="D-isomer_2-hydroxyacid_DH"/>
</dbReference>
<dbReference type="GO" id="GO:0051287">
    <property type="term" value="F:NAD binding"/>
    <property type="evidence" value="ECO:0007669"/>
    <property type="project" value="InterPro"/>
</dbReference>
<feature type="domain" description="D-isomer specific 2-hydroxyacid dehydrogenase catalytic" evidence="5">
    <location>
        <begin position="22"/>
        <end position="306"/>
    </location>
</feature>
<dbReference type="RefSeq" id="WP_133594473.1">
    <property type="nucleotide sequence ID" value="NZ_SNVV01000023.1"/>
</dbReference>
<dbReference type="Pfam" id="PF02826">
    <property type="entry name" value="2-Hacid_dh_C"/>
    <property type="match status" value="1"/>
</dbReference>
<name>A0A4R6DR64_9RHOO</name>
<evidence type="ECO:0000259" key="6">
    <source>
        <dbReference type="Pfam" id="PF02826"/>
    </source>
</evidence>
<comment type="caution">
    <text evidence="7">The sequence shown here is derived from an EMBL/GenBank/DDBJ whole genome shotgun (WGS) entry which is preliminary data.</text>
</comment>
<comment type="similarity">
    <text evidence="4">Belongs to the D-isomer specific 2-hydroxyacid dehydrogenase family.</text>
</comment>
<evidence type="ECO:0000256" key="3">
    <source>
        <dbReference type="ARBA" id="ARBA00023027"/>
    </source>
</evidence>
<keyword evidence="3" id="KW-0520">NAD</keyword>
<dbReference type="GO" id="GO:0016618">
    <property type="term" value="F:hydroxypyruvate reductase [NAD(P)H] activity"/>
    <property type="evidence" value="ECO:0007669"/>
    <property type="project" value="TreeGrafter"/>
</dbReference>
<evidence type="ECO:0000259" key="5">
    <source>
        <dbReference type="Pfam" id="PF00389"/>
    </source>
</evidence>
<dbReference type="Proteomes" id="UP000295129">
    <property type="component" value="Unassembled WGS sequence"/>
</dbReference>
<evidence type="ECO:0000313" key="8">
    <source>
        <dbReference type="Proteomes" id="UP000295129"/>
    </source>
</evidence>
<keyword evidence="8" id="KW-1185">Reference proteome</keyword>
<dbReference type="GO" id="GO:0005829">
    <property type="term" value="C:cytosol"/>
    <property type="evidence" value="ECO:0007669"/>
    <property type="project" value="TreeGrafter"/>
</dbReference>
<protein>
    <submittedName>
        <fullName evidence="7">Lactate dehydrogenase-like 2-hydroxyacid dehydrogenase</fullName>
    </submittedName>
</protein>
<evidence type="ECO:0000256" key="4">
    <source>
        <dbReference type="RuleBase" id="RU003719"/>
    </source>
</evidence>
<evidence type="ECO:0000256" key="2">
    <source>
        <dbReference type="ARBA" id="ARBA00023002"/>
    </source>
</evidence>
<dbReference type="Pfam" id="PF00389">
    <property type="entry name" value="2-Hacid_dh"/>
    <property type="match status" value="1"/>
</dbReference>
<dbReference type="OrthoDB" id="9805416at2"/>
<keyword evidence="1" id="KW-0521">NADP</keyword>